<dbReference type="InterPro" id="IPR029052">
    <property type="entry name" value="Metallo-depent_PP-like"/>
</dbReference>
<dbReference type="Pfam" id="PF00149">
    <property type="entry name" value="Metallophos"/>
    <property type="match status" value="1"/>
</dbReference>
<dbReference type="SUPFAM" id="SSF56300">
    <property type="entry name" value="Metallo-dependent phosphatases"/>
    <property type="match status" value="1"/>
</dbReference>
<dbReference type="InterPro" id="IPR004843">
    <property type="entry name" value="Calcineurin-like_PHP"/>
</dbReference>
<dbReference type="EMBL" id="KT591491">
    <property type="protein sequence ID" value="ALF00634.1"/>
    <property type="molecule type" value="Genomic_DNA"/>
</dbReference>
<proteinExistence type="predicted"/>
<accession>A0A0M4S3C2</accession>
<evidence type="ECO:0000313" key="3">
    <source>
        <dbReference type="Proteomes" id="UP000221469"/>
    </source>
</evidence>
<evidence type="ECO:0000313" key="2">
    <source>
        <dbReference type="EMBL" id="ALF00634.1"/>
    </source>
</evidence>
<dbReference type="Gene3D" id="3.60.21.10">
    <property type="match status" value="1"/>
</dbReference>
<sequence length="219" mass="24663">MSTVFFTSDLHIGHKKVIASRTLVDGKPAFPDLDNLPEWFGDYEIESFNRILADKWDTTVGKDDVVWVLGDISSGTKSGQEMALEWLSRRPGRKRLIKGNHDGVHPMHRDKGKWAKAYGEVFEDMDTAARIRVALSGGGHVDALLSHFPYMGDHTSVDRHTQWRLPNNGTILLHGHTHSSRRMSSCGGSLQVHVGVDAWNGYPVLMDEIRSYVEIWEDV</sequence>
<reference evidence="2 3" key="1">
    <citation type="submission" date="2015-08" db="EMBL/GenBank/DDBJ databases">
        <authorList>
            <person name="Barekzi N."/>
            <person name="Doss J.H."/>
            <person name="Bluford J."/>
            <person name="Fizer S."/>
            <person name="Garofalo A.E."/>
            <person name="Gasalao M.B."/>
            <person name="Griffin J."/>
            <person name="Henderson C.M."/>
            <person name="Hyre A.N."/>
            <person name="Irons L.B."/>
            <person name="Jafree E."/>
            <person name="Kanda K."/>
            <person name="Matthews D."/>
            <person name="Mclaren B."/>
            <person name="Moriarty A."/>
            <person name="Northam N."/>
            <person name="Ryan M."/>
            <person name="Smith D.E."/>
            <person name="Vanselow D."/>
            <person name="Welch J."/>
            <person name="Gauthier D."/>
            <person name="Anders K.R."/>
            <person name="Bradley K.W."/>
            <person name="Asai D.J."/>
            <person name="Bowman C.A."/>
            <person name="Russell D.A."/>
            <person name="Pope W.H."/>
            <person name="Jacobs-Sera D."/>
            <person name="Hendrix R.W."/>
            <person name="Hatfull G.F."/>
        </authorList>
    </citation>
    <scope>NUCLEOTIDE SEQUENCE [LARGE SCALE GENOMIC DNA]</scope>
</reference>
<evidence type="ECO:0000259" key="1">
    <source>
        <dbReference type="Pfam" id="PF00149"/>
    </source>
</evidence>
<dbReference type="Proteomes" id="UP000221469">
    <property type="component" value="Segment"/>
</dbReference>
<feature type="domain" description="Calcineurin-like phosphoesterase" evidence="1">
    <location>
        <begin position="3"/>
        <end position="179"/>
    </location>
</feature>
<dbReference type="GO" id="GO:0016787">
    <property type="term" value="F:hydrolase activity"/>
    <property type="evidence" value="ECO:0007669"/>
    <property type="project" value="InterPro"/>
</dbReference>
<name>A0A0M4S3C2_9CAUD</name>
<protein>
    <submittedName>
        <fullName evidence="2">Metallophosphoesterase</fullName>
    </submittedName>
</protein>
<organism evidence="2 3">
    <name type="scientific">Mycobacterium phage Bricole</name>
    <dbReference type="NCBI Taxonomy" id="1718601"/>
    <lineage>
        <taxon>Viruses</taxon>
        <taxon>Duplodnaviria</taxon>
        <taxon>Heunggongvirae</taxon>
        <taxon>Uroviricota</taxon>
        <taxon>Caudoviricetes</taxon>
        <taxon>Vilmaviridae</taxon>
        <taxon>Mclasvirinae</taxon>
        <taxon>Bongovirus</taxon>
        <taxon>Bongovirus bongo</taxon>
    </lineage>
</organism>
<gene>
    <name evidence="2" type="ORF">SEA_BRICOLE_128</name>
</gene>